<dbReference type="PANTHER" id="PTHR33446">
    <property type="entry name" value="PROTEIN TONB-RELATED"/>
    <property type="match status" value="1"/>
</dbReference>
<reference evidence="12 13" key="1">
    <citation type="submission" date="2019-02" db="EMBL/GenBank/DDBJ databases">
        <title>Marinobacter halodurans sp. nov., a marine bacterium isolated from sea tidal flat.</title>
        <authorList>
            <person name="Yoo Y."/>
            <person name="Lee D.W."/>
            <person name="Kim B.S."/>
            <person name="Kim J.-J."/>
        </authorList>
    </citation>
    <scope>NUCLEOTIDE SEQUENCE [LARGE SCALE GENOMIC DNA]</scope>
    <source>
        <strain evidence="12 13">YJ-S3-2</strain>
    </source>
</reference>
<keyword evidence="4" id="KW-1003">Cell membrane</keyword>
<evidence type="ECO:0000256" key="10">
    <source>
        <dbReference type="SAM" id="MobiDB-lite"/>
    </source>
</evidence>
<name>A0ABY1ZDH7_9GAMM</name>
<evidence type="ECO:0000256" key="7">
    <source>
        <dbReference type="ARBA" id="ARBA00022927"/>
    </source>
</evidence>
<organism evidence="12 13">
    <name type="scientific">Marinobacter halodurans</name>
    <dbReference type="NCBI Taxonomy" id="2528979"/>
    <lineage>
        <taxon>Bacteria</taxon>
        <taxon>Pseudomonadati</taxon>
        <taxon>Pseudomonadota</taxon>
        <taxon>Gammaproteobacteria</taxon>
        <taxon>Pseudomonadales</taxon>
        <taxon>Marinobacteraceae</taxon>
        <taxon>Marinobacter</taxon>
    </lineage>
</organism>
<keyword evidence="8" id="KW-1133">Transmembrane helix</keyword>
<proteinExistence type="inferred from homology"/>
<comment type="similarity">
    <text evidence="2">Belongs to the TonB family.</text>
</comment>
<keyword evidence="9" id="KW-0472">Membrane</keyword>
<sequence length="142" mass="15766">MEQTPSEPTPTQATAPSAKTASSAADANKRSSNQPSQVQLTAGRSDAEDSYLSELNRHLAQHYDYPRRARRRGQEGTPVVHFKFGRDGHLISATIEKSSRFRILDEAALEIIRSSAPLPAVPDDMKGNNFSFTIPIRYQLRN</sequence>
<evidence type="ECO:0000256" key="4">
    <source>
        <dbReference type="ARBA" id="ARBA00022475"/>
    </source>
</evidence>
<evidence type="ECO:0000256" key="6">
    <source>
        <dbReference type="ARBA" id="ARBA00022692"/>
    </source>
</evidence>
<evidence type="ECO:0000256" key="5">
    <source>
        <dbReference type="ARBA" id="ARBA00022519"/>
    </source>
</evidence>
<dbReference type="PROSITE" id="PS52015">
    <property type="entry name" value="TONB_CTD"/>
    <property type="match status" value="1"/>
</dbReference>
<dbReference type="Gene3D" id="3.30.1150.10">
    <property type="match status" value="1"/>
</dbReference>
<evidence type="ECO:0000259" key="11">
    <source>
        <dbReference type="PROSITE" id="PS52015"/>
    </source>
</evidence>
<feature type="compositionally biased region" description="Low complexity" evidence="10">
    <location>
        <begin position="1"/>
        <end position="26"/>
    </location>
</feature>
<dbReference type="InterPro" id="IPR006260">
    <property type="entry name" value="TonB/TolA_C"/>
</dbReference>
<evidence type="ECO:0000313" key="12">
    <source>
        <dbReference type="EMBL" id="TBW46857.1"/>
    </source>
</evidence>
<dbReference type="InterPro" id="IPR037682">
    <property type="entry name" value="TonB_C"/>
</dbReference>
<keyword evidence="3" id="KW-0813">Transport</keyword>
<accession>A0ABY1ZDH7</accession>
<evidence type="ECO:0000256" key="3">
    <source>
        <dbReference type="ARBA" id="ARBA00022448"/>
    </source>
</evidence>
<dbReference type="SUPFAM" id="SSF74653">
    <property type="entry name" value="TolA/TonB C-terminal domain"/>
    <property type="match status" value="1"/>
</dbReference>
<evidence type="ECO:0000256" key="1">
    <source>
        <dbReference type="ARBA" id="ARBA00004383"/>
    </source>
</evidence>
<dbReference type="EMBL" id="SJDL01000080">
    <property type="protein sequence ID" value="TBW46857.1"/>
    <property type="molecule type" value="Genomic_DNA"/>
</dbReference>
<evidence type="ECO:0000313" key="13">
    <source>
        <dbReference type="Proteomes" id="UP000313645"/>
    </source>
</evidence>
<keyword evidence="5" id="KW-0997">Cell inner membrane</keyword>
<dbReference type="PANTHER" id="PTHR33446:SF2">
    <property type="entry name" value="PROTEIN TONB"/>
    <property type="match status" value="1"/>
</dbReference>
<feature type="compositionally biased region" description="Polar residues" evidence="10">
    <location>
        <begin position="30"/>
        <end position="42"/>
    </location>
</feature>
<protein>
    <submittedName>
        <fullName evidence="12">Energy transducer TonB</fullName>
    </submittedName>
</protein>
<dbReference type="Proteomes" id="UP000313645">
    <property type="component" value="Unassembled WGS sequence"/>
</dbReference>
<keyword evidence="6" id="KW-0812">Transmembrane</keyword>
<keyword evidence="7" id="KW-0653">Protein transport</keyword>
<evidence type="ECO:0000256" key="2">
    <source>
        <dbReference type="ARBA" id="ARBA00006555"/>
    </source>
</evidence>
<dbReference type="NCBIfam" id="TIGR01352">
    <property type="entry name" value="tonB_Cterm"/>
    <property type="match status" value="1"/>
</dbReference>
<feature type="domain" description="TonB C-terminal" evidence="11">
    <location>
        <begin position="50"/>
        <end position="142"/>
    </location>
</feature>
<feature type="region of interest" description="Disordered" evidence="10">
    <location>
        <begin position="1"/>
        <end position="49"/>
    </location>
</feature>
<keyword evidence="13" id="KW-1185">Reference proteome</keyword>
<dbReference type="Pfam" id="PF03544">
    <property type="entry name" value="TonB_C"/>
    <property type="match status" value="1"/>
</dbReference>
<evidence type="ECO:0000256" key="8">
    <source>
        <dbReference type="ARBA" id="ARBA00022989"/>
    </source>
</evidence>
<comment type="subcellular location">
    <subcellularLocation>
        <location evidence="1">Cell inner membrane</location>
        <topology evidence="1">Single-pass membrane protein</topology>
        <orientation evidence="1">Periplasmic side</orientation>
    </subcellularLocation>
</comment>
<gene>
    <name evidence="12" type="ORF">EZI54_23075</name>
</gene>
<dbReference type="InterPro" id="IPR051045">
    <property type="entry name" value="TonB-dependent_transducer"/>
</dbReference>
<comment type="caution">
    <text evidence="12">The sequence shown here is derived from an EMBL/GenBank/DDBJ whole genome shotgun (WGS) entry which is preliminary data.</text>
</comment>
<evidence type="ECO:0000256" key="9">
    <source>
        <dbReference type="ARBA" id="ARBA00023136"/>
    </source>
</evidence>